<reference evidence="2 3" key="1">
    <citation type="submission" date="2023-10" db="EMBL/GenBank/DDBJ databases">
        <title>Noviherbaspirillum sp. CPCC 100848 genome assembly.</title>
        <authorList>
            <person name="Li X.Y."/>
            <person name="Fang X.M."/>
        </authorList>
    </citation>
    <scope>NUCLEOTIDE SEQUENCE [LARGE SCALE GENOMIC DNA]</scope>
    <source>
        <strain evidence="2 3">CPCC 100848</strain>
    </source>
</reference>
<sequence>MNIMKILGSSIDYSVSLRLPDTLKSQQQKEARRERAQNLPPNQLPPKLYLGGMVKIKRTMLQRDLEAAARMADERRSVRASPQAGPSAVPRLPISEAQLGRVRAALGNWIYKNGPDDARVLGRVAQATAFMKDVAQSTVTQDSEGRLRLFLPQRSSLSTNAHTALNNAGIDLDGAASPVSSVRSEQSGETAHPLPLLLSTEPEESIQPEESVRSLPSLPSVDPEELALSPPSGHTARSSMQAAPDSTPLEPINADQLKQVRSVVNAWVDAETSGGRISSQMIALATSLLWDAENSTVHQGTDGRLSLFLPQMGSLPTGLVTTLRTAGIDLHEASSPSSPTRSQKFPPSGAAVAHVQQASASTALGAAEELAHWRNALRDWSISLQSDEGRQRRVHVATNILQWIRAGDYSQALDLRGLKSDDLPPGFLQAFTGRLTNVQATYGEIKNAVMRELQTRGVAVNYPDSTTR</sequence>
<keyword evidence="3" id="KW-1185">Reference proteome</keyword>
<accession>A0ABU6J3Y3</accession>
<comment type="caution">
    <text evidence="2">The sequence shown here is derived from an EMBL/GenBank/DDBJ whole genome shotgun (WGS) entry which is preliminary data.</text>
</comment>
<evidence type="ECO:0000313" key="3">
    <source>
        <dbReference type="Proteomes" id="UP001352263"/>
    </source>
</evidence>
<feature type="compositionally biased region" description="Polar residues" evidence="1">
    <location>
        <begin position="178"/>
        <end position="189"/>
    </location>
</feature>
<feature type="region of interest" description="Disordered" evidence="1">
    <location>
        <begin position="176"/>
        <end position="250"/>
    </location>
</feature>
<dbReference type="Proteomes" id="UP001352263">
    <property type="component" value="Unassembled WGS sequence"/>
</dbReference>
<evidence type="ECO:0000256" key="1">
    <source>
        <dbReference type="SAM" id="MobiDB-lite"/>
    </source>
</evidence>
<name>A0ABU6J3Y3_9BURK</name>
<feature type="region of interest" description="Disordered" evidence="1">
    <location>
        <begin position="23"/>
        <end position="44"/>
    </location>
</feature>
<protein>
    <submittedName>
        <fullName evidence="2">Uncharacterized protein</fullName>
    </submittedName>
</protein>
<organism evidence="2 3">
    <name type="scientific">Noviherbaspirillum album</name>
    <dbReference type="NCBI Taxonomy" id="3080276"/>
    <lineage>
        <taxon>Bacteria</taxon>
        <taxon>Pseudomonadati</taxon>
        <taxon>Pseudomonadota</taxon>
        <taxon>Betaproteobacteria</taxon>
        <taxon>Burkholderiales</taxon>
        <taxon>Oxalobacteraceae</taxon>
        <taxon>Noviherbaspirillum</taxon>
    </lineage>
</organism>
<gene>
    <name evidence="2" type="ORF">RY831_02015</name>
</gene>
<feature type="compositionally biased region" description="Basic and acidic residues" evidence="1">
    <location>
        <begin position="27"/>
        <end position="36"/>
    </location>
</feature>
<evidence type="ECO:0000313" key="2">
    <source>
        <dbReference type="EMBL" id="MEC4717914.1"/>
    </source>
</evidence>
<dbReference type="EMBL" id="JAWIIV010000001">
    <property type="protein sequence ID" value="MEC4717914.1"/>
    <property type="molecule type" value="Genomic_DNA"/>
</dbReference>
<proteinExistence type="predicted"/>